<name>A0A0P9RHH5_9PSED</name>
<evidence type="ECO:0000313" key="2">
    <source>
        <dbReference type="Proteomes" id="UP000050557"/>
    </source>
</evidence>
<organism evidence="1 2">
    <name type="scientific">Pseudomonas syringae pv. helianthi</name>
    <dbReference type="NCBI Taxonomy" id="251654"/>
    <lineage>
        <taxon>Bacteria</taxon>
        <taxon>Pseudomonadati</taxon>
        <taxon>Pseudomonadota</taxon>
        <taxon>Gammaproteobacteria</taxon>
        <taxon>Pseudomonadales</taxon>
        <taxon>Pseudomonadaceae</taxon>
        <taxon>Pseudomonas</taxon>
    </lineage>
</organism>
<proteinExistence type="predicted"/>
<dbReference type="PATRIC" id="fig|251654.3.peg.5158"/>
<protein>
    <submittedName>
        <fullName evidence="1">Replication protein P</fullName>
    </submittedName>
</protein>
<gene>
    <name evidence="1" type="ORF">ALO68_101612</name>
</gene>
<comment type="caution">
    <text evidence="1">The sequence shown here is derived from an EMBL/GenBank/DDBJ whole genome shotgun (WGS) entry which is preliminary data.</text>
</comment>
<dbReference type="Pfam" id="PF06992">
    <property type="entry name" value="Phage_lambda_P"/>
    <property type="match status" value="1"/>
</dbReference>
<dbReference type="EMBL" id="LJQM01000140">
    <property type="protein sequence ID" value="KPX44867.1"/>
    <property type="molecule type" value="Genomic_DNA"/>
</dbReference>
<dbReference type="Proteomes" id="UP000050557">
    <property type="component" value="Unassembled WGS sequence"/>
</dbReference>
<accession>A0A0P9RHH5</accession>
<sequence length="233" mass="25339">MDAAGAEMRAVSSIAQSAVSVVRSGVLADFESDSAQHAQSEAVGKIINDLFRELRTIRTAWRQAWPDKAAYQAAKAVWVRALFEGGVCTQEQIDMGLARCRAEETDFIPSPGKFIGMCMPTPEMVGLPAVETAYEQAMRNCHPAMRGREKWFHPAVYHATAAAGFHSLPLLSRELGLASFEKRYQVQVCRVWRGEDLGLIPLAELSGSSSKSAPEVGNSALAELRAKRSGGSR</sequence>
<reference evidence="1 2" key="1">
    <citation type="submission" date="2015-09" db="EMBL/GenBank/DDBJ databases">
        <title>Genome announcement of multiple Pseudomonas syringae strains.</title>
        <authorList>
            <person name="Thakur S."/>
            <person name="Wang P.W."/>
            <person name="Gong Y."/>
            <person name="Weir B.S."/>
            <person name="Guttman D.S."/>
        </authorList>
    </citation>
    <scope>NUCLEOTIDE SEQUENCE [LARGE SCALE GENOMIC DNA]</scope>
    <source>
        <strain evidence="1 2">ICMP4531</strain>
    </source>
</reference>
<dbReference type="InterPro" id="IPR009731">
    <property type="entry name" value="P-like"/>
</dbReference>
<dbReference type="GO" id="GO:0006270">
    <property type="term" value="P:DNA replication initiation"/>
    <property type="evidence" value="ECO:0007669"/>
    <property type="project" value="InterPro"/>
</dbReference>
<evidence type="ECO:0000313" key="1">
    <source>
        <dbReference type="EMBL" id="KPX44867.1"/>
    </source>
</evidence>
<dbReference type="AlphaFoldDB" id="A0A0P9RHH5"/>